<feature type="non-terminal residue" evidence="1">
    <location>
        <position position="237"/>
    </location>
</feature>
<protein>
    <submittedName>
        <fullName evidence="1">6316_t:CDS:1</fullName>
    </submittedName>
</protein>
<dbReference type="Proteomes" id="UP000789525">
    <property type="component" value="Unassembled WGS sequence"/>
</dbReference>
<accession>A0ACA9QD96</accession>
<evidence type="ECO:0000313" key="2">
    <source>
        <dbReference type="Proteomes" id="UP000789525"/>
    </source>
</evidence>
<name>A0ACA9QD96_9GLOM</name>
<reference evidence="1" key="1">
    <citation type="submission" date="2021-06" db="EMBL/GenBank/DDBJ databases">
        <authorList>
            <person name="Kallberg Y."/>
            <person name="Tangrot J."/>
            <person name="Rosling A."/>
        </authorList>
    </citation>
    <scope>NUCLEOTIDE SEQUENCE</scope>
    <source>
        <strain evidence="1">CL356</strain>
    </source>
</reference>
<proteinExistence type="predicted"/>
<dbReference type="EMBL" id="CAJVPT010051549">
    <property type="protein sequence ID" value="CAG8748034.1"/>
    <property type="molecule type" value="Genomic_DNA"/>
</dbReference>
<gene>
    <name evidence="1" type="ORF">ACOLOM_LOCUS12552</name>
</gene>
<comment type="caution">
    <text evidence="1">The sequence shown here is derived from an EMBL/GenBank/DDBJ whole genome shotgun (WGS) entry which is preliminary data.</text>
</comment>
<keyword evidence="2" id="KW-1185">Reference proteome</keyword>
<organism evidence="1 2">
    <name type="scientific">Acaulospora colombiana</name>
    <dbReference type="NCBI Taxonomy" id="27376"/>
    <lineage>
        <taxon>Eukaryota</taxon>
        <taxon>Fungi</taxon>
        <taxon>Fungi incertae sedis</taxon>
        <taxon>Mucoromycota</taxon>
        <taxon>Glomeromycotina</taxon>
        <taxon>Glomeromycetes</taxon>
        <taxon>Diversisporales</taxon>
        <taxon>Acaulosporaceae</taxon>
        <taxon>Acaulospora</taxon>
    </lineage>
</organism>
<evidence type="ECO:0000313" key="1">
    <source>
        <dbReference type="EMBL" id="CAG8748034.1"/>
    </source>
</evidence>
<sequence length="237" mass="26850">LNSQYQAHLIKHAHTHKREACLSEPASRAARVPMGEMEVPRKLSTEHENYIFQFGISYHTEKVPIIRVLPSGNRLRLDEIRTAEMSKERQLIGINIRFHKREETITASGGLNHRIGTAHSPVENRPGVGVSGTQKLELIHTLPHRINNVADTLRTQPLGVAFQGAHIGSLTVESLNMYLETIHASIAENKSSIEAFAQEMHEYRLELKKLDSKIKATKDEMKTKEGEDRRQLKKDVT</sequence>
<feature type="non-terminal residue" evidence="1">
    <location>
        <position position="1"/>
    </location>
</feature>